<evidence type="ECO:0000256" key="2">
    <source>
        <dbReference type="ARBA" id="ARBA00022801"/>
    </source>
</evidence>
<dbReference type="InterPro" id="IPR014001">
    <property type="entry name" value="Helicase_ATP-bd"/>
</dbReference>
<dbReference type="GO" id="GO:0003677">
    <property type="term" value="F:DNA binding"/>
    <property type="evidence" value="ECO:0007669"/>
    <property type="project" value="InterPro"/>
</dbReference>
<keyword evidence="3 6" id="KW-0347">Helicase</keyword>
<organism evidence="6 7">
    <name type="scientific">Candidatus Choladousia intestinavium</name>
    <dbReference type="NCBI Taxonomy" id="2840727"/>
    <lineage>
        <taxon>Bacteria</taxon>
        <taxon>Bacillati</taxon>
        <taxon>Bacillota</taxon>
        <taxon>Clostridia</taxon>
        <taxon>Lachnospirales</taxon>
        <taxon>Lachnospiraceae</taxon>
        <taxon>Lachnospiraceae incertae sedis</taxon>
        <taxon>Candidatus Choladousia</taxon>
    </lineage>
</organism>
<sequence length="463" mass="52096">MKVTISNEIRIQDPSEAVVSWAREALTLPNPEYSKKLRMGLWVGRMEPVIQLYYIDGNSLVIPAGAGRDAAPYLEGCEIAEDLTHSLPMEFPGTVPLYDYQEAAVQAMADAGNGILQSPCGSGKTQMGLALAARVSSRILWLTHTADLLNQSYDRAKQYFPEEILGKITAGKVQIGSHMTFATVQTLSKMDLQRHKYSWDTVIVDECHRVSGSPSSVKMFYKVMSSLAARHKYGLSATVHRADGLIKSTLAVIGPVVYKVPDEAVAEKTMQVTIRRRNTGVELGRECLDTDGTLEYSKLIPFLTSNQKRNEEIVKDLARNAICYNLILSERLDHLRRLMAMLPEEYRPYAAMIDGHMTSKRGREQRERAIEDMREGKKHFLFASYSLAKEGLDIPRLDRLYLTTPKKDYAVITQSIGRIARTFPGKSDAVCYDYVDSIGFCENQYKRRKTSYRKAGCVIRENP</sequence>
<dbReference type="InterPro" id="IPR001650">
    <property type="entry name" value="Helicase_C-like"/>
</dbReference>
<dbReference type="PANTHER" id="PTHR11274">
    <property type="entry name" value="RAD25/XP-B DNA REPAIR HELICASE"/>
    <property type="match status" value="1"/>
</dbReference>
<accession>A0A9D1D8L0</accession>
<evidence type="ECO:0000256" key="4">
    <source>
        <dbReference type="ARBA" id="ARBA00022840"/>
    </source>
</evidence>
<dbReference type="GO" id="GO:0005524">
    <property type="term" value="F:ATP binding"/>
    <property type="evidence" value="ECO:0007669"/>
    <property type="project" value="UniProtKB-KW"/>
</dbReference>
<dbReference type="EMBL" id="DVGK01000018">
    <property type="protein sequence ID" value="HIR12522.1"/>
    <property type="molecule type" value="Genomic_DNA"/>
</dbReference>
<dbReference type="PANTHER" id="PTHR11274:SF0">
    <property type="entry name" value="GENERAL TRANSCRIPTION AND DNA REPAIR FACTOR IIH HELICASE SUBUNIT XPB"/>
    <property type="match status" value="1"/>
</dbReference>
<dbReference type="InterPro" id="IPR027417">
    <property type="entry name" value="P-loop_NTPase"/>
</dbReference>
<reference evidence="6" key="2">
    <citation type="journal article" date="2021" name="PeerJ">
        <title>Extensive microbial diversity within the chicken gut microbiome revealed by metagenomics and culture.</title>
        <authorList>
            <person name="Gilroy R."/>
            <person name="Ravi A."/>
            <person name="Getino M."/>
            <person name="Pursley I."/>
            <person name="Horton D.L."/>
            <person name="Alikhan N.F."/>
            <person name="Baker D."/>
            <person name="Gharbi K."/>
            <person name="Hall N."/>
            <person name="Watson M."/>
            <person name="Adriaenssens E.M."/>
            <person name="Foster-Nyarko E."/>
            <person name="Jarju S."/>
            <person name="Secka A."/>
            <person name="Antonio M."/>
            <person name="Oren A."/>
            <person name="Chaudhuri R.R."/>
            <person name="La Ragione R."/>
            <person name="Hildebrand F."/>
            <person name="Pallen M.J."/>
        </authorList>
    </citation>
    <scope>NUCLEOTIDE SEQUENCE</scope>
    <source>
        <strain evidence="6">ChiSjej4B22-8148</strain>
    </source>
</reference>
<dbReference type="SMART" id="SM00490">
    <property type="entry name" value="HELICc"/>
    <property type="match status" value="1"/>
</dbReference>
<dbReference type="Pfam" id="PF04851">
    <property type="entry name" value="ResIII"/>
    <property type="match status" value="1"/>
</dbReference>
<dbReference type="Proteomes" id="UP000886757">
    <property type="component" value="Unassembled WGS sequence"/>
</dbReference>
<evidence type="ECO:0000259" key="5">
    <source>
        <dbReference type="PROSITE" id="PS51192"/>
    </source>
</evidence>
<dbReference type="SMART" id="SM00487">
    <property type="entry name" value="DEXDc"/>
    <property type="match status" value="1"/>
</dbReference>
<evidence type="ECO:0000256" key="1">
    <source>
        <dbReference type="ARBA" id="ARBA00022741"/>
    </source>
</evidence>
<keyword evidence="2" id="KW-0378">Hydrolase</keyword>
<dbReference type="InterPro" id="IPR006935">
    <property type="entry name" value="Helicase/UvrB_N"/>
</dbReference>
<protein>
    <submittedName>
        <fullName evidence="6">DEAD/DEAH box helicase</fullName>
    </submittedName>
</protein>
<dbReference type="Gene3D" id="3.40.50.300">
    <property type="entry name" value="P-loop containing nucleotide triphosphate hydrolases"/>
    <property type="match status" value="2"/>
</dbReference>
<comment type="caution">
    <text evidence="6">The sequence shown here is derived from an EMBL/GenBank/DDBJ whole genome shotgun (WGS) entry which is preliminary data.</text>
</comment>
<gene>
    <name evidence="6" type="ORF">IAB31_01205</name>
</gene>
<evidence type="ECO:0000313" key="6">
    <source>
        <dbReference type="EMBL" id="HIR12522.1"/>
    </source>
</evidence>
<dbReference type="SUPFAM" id="SSF52540">
    <property type="entry name" value="P-loop containing nucleoside triphosphate hydrolases"/>
    <property type="match status" value="2"/>
</dbReference>
<dbReference type="PROSITE" id="PS51192">
    <property type="entry name" value="HELICASE_ATP_BIND_1"/>
    <property type="match status" value="1"/>
</dbReference>
<dbReference type="GO" id="GO:0016787">
    <property type="term" value="F:hydrolase activity"/>
    <property type="evidence" value="ECO:0007669"/>
    <property type="project" value="UniProtKB-KW"/>
</dbReference>
<dbReference type="Pfam" id="PF00271">
    <property type="entry name" value="Helicase_C"/>
    <property type="match status" value="1"/>
</dbReference>
<keyword evidence="1" id="KW-0547">Nucleotide-binding</keyword>
<proteinExistence type="predicted"/>
<dbReference type="CDD" id="cd18785">
    <property type="entry name" value="SF2_C"/>
    <property type="match status" value="1"/>
</dbReference>
<evidence type="ECO:0000313" key="7">
    <source>
        <dbReference type="Proteomes" id="UP000886757"/>
    </source>
</evidence>
<name>A0A9D1D8L0_9FIRM</name>
<dbReference type="GO" id="GO:0004386">
    <property type="term" value="F:helicase activity"/>
    <property type="evidence" value="ECO:0007669"/>
    <property type="project" value="UniProtKB-KW"/>
</dbReference>
<dbReference type="AlphaFoldDB" id="A0A9D1D8L0"/>
<keyword evidence="4" id="KW-0067">ATP-binding</keyword>
<reference evidence="6" key="1">
    <citation type="submission" date="2020-10" db="EMBL/GenBank/DDBJ databases">
        <authorList>
            <person name="Gilroy R."/>
        </authorList>
    </citation>
    <scope>NUCLEOTIDE SEQUENCE</scope>
    <source>
        <strain evidence="6">ChiSjej4B22-8148</strain>
    </source>
</reference>
<dbReference type="InterPro" id="IPR050615">
    <property type="entry name" value="ATP-dep_DNA_Helicase"/>
</dbReference>
<evidence type="ECO:0000256" key="3">
    <source>
        <dbReference type="ARBA" id="ARBA00022806"/>
    </source>
</evidence>
<feature type="domain" description="Helicase ATP-binding" evidence="5">
    <location>
        <begin position="105"/>
        <end position="257"/>
    </location>
</feature>